<organism evidence="4 5">
    <name type="scientific">Phaeobacter porticola</name>
    <dbReference type="NCBI Taxonomy" id="1844006"/>
    <lineage>
        <taxon>Bacteria</taxon>
        <taxon>Pseudomonadati</taxon>
        <taxon>Pseudomonadota</taxon>
        <taxon>Alphaproteobacteria</taxon>
        <taxon>Rhodobacterales</taxon>
        <taxon>Roseobacteraceae</taxon>
        <taxon>Phaeobacter</taxon>
    </lineage>
</organism>
<dbReference type="InterPro" id="IPR002347">
    <property type="entry name" value="SDR_fam"/>
</dbReference>
<dbReference type="Pfam" id="PF00106">
    <property type="entry name" value="adh_short"/>
    <property type="match status" value="1"/>
</dbReference>
<reference evidence="5" key="1">
    <citation type="submission" date="2016-07" db="EMBL/GenBank/DDBJ databases">
        <title>Phaeobacter portensis sp. nov., a tropodithietic acid producing bacterium isolated from a German harbor.</title>
        <authorList>
            <person name="Freese H.M."/>
            <person name="Bunk B."/>
            <person name="Breider S."/>
            <person name="Brinkhoff T."/>
        </authorList>
    </citation>
    <scope>NUCLEOTIDE SEQUENCE [LARGE SCALE GENOMIC DNA]</scope>
    <source>
        <strain evidence="5">P97</strain>
    </source>
</reference>
<evidence type="ECO:0000256" key="2">
    <source>
        <dbReference type="ARBA" id="ARBA00023002"/>
    </source>
</evidence>
<dbReference type="PANTHER" id="PTHR44196">
    <property type="entry name" value="DEHYDROGENASE/REDUCTASE SDR FAMILY MEMBER 7B"/>
    <property type="match status" value="1"/>
</dbReference>
<keyword evidence="2" id="KW-0560">Oxidoreductase</keyword>
<dbReference type="EMBL" id="CP016364">
    <property type="protein sequence ID" value="APG47415.1"/>
    <property type="molecule type" value="Genomic_DNA"/>
</dbReference>
<dbReference type="OrthoDB" id="9793825at2"/>
<dbReference type="PRINTS" id="PR00081">
    <property type="entry name" value="GDHRDH"/>
</dbReference>
<sequence length="243" mass="26338">MNISGKHIVITGGASGIGLGLLQKLQERNDVSVIARPSDGLARLRKTFPQLAVYEADFADAKSVERAADGLVKSERPVDILINNAAVQYTPRFLDNDFRYETIQREIDINFTSICALIYLLMPSLLQANRSMIVNINSGLGLVPKTSSAIYCATKGALNIFSQSLRHQLADTNIDVKQVFLPLVDTAMTQGRGAAKLPVDKVATEIIQGMASSTLDINVGKVKALRIIQRLAPSLATKIMKSA</sequence>
<proteinExistence type="inferred from homology"/>
<dbReference type="Gene3D" id="3.40.50.720">
    <property type="entry name" value="NAD(P)-binding Rossmann-like Domain"/>
    <property type="match status" value="1"/>
</dbReference>
<dbReference type="AlphaFoldDB" id="A0A1L3I5M5"/>
<evidence type="ECO:0000313" key="5">
    <source>
        <dbReference type="Proteomes" id="UP000183859"/>
    </source>
</evidence>
<name>A0A1L3I5M5_9RHOB</name>
<dbReference type="InterPro" id="IPR020904">
    <property type="entry name" value="Sc_DH/Rdtase_CS"/>
</dbReference>
<evidence type="ECO:0000313" key="4">
    <source>
        <dbReference type="EMBL" id="APG47415.1"/>
    </source>
</evidence>
<dbReference type="PRINTS" id="PR00080">
    <property type="entry name" value="SDRFAMILY"/>
</dbReference>
<dbReference type="KEGG" id="php:PhaeoP97_02007"/>
<dbReference type="Proteomes" id="UP000183859">
    <property type="component" value="Chromosome"/>
</dbReference>
<dbReference type="STRING" id="1844006.PhaeoP97_02007"/>
<comment type="similarity">
    <text evidence="1 3">Belongs to the short-chain dehydrogenases/reductases (SDR) family.</text>
</comment>
<dbReference type="PANTHER" id="PTHR44196:SF1">
    <property type="entry name" value="DEHYDROGENASE_REDUCTASE SDR FAMILY MEMBER 7B"/>
    <property type="match status" value="1"/>
</dbReference>
<evidence type="ECO:0000256" key="3">
    <source>
        <dbReference type="RuleBase" id="RU000363"/>
    </source>
</evidence>
<dbReference type="GO" id="GO:0016020">
    <property type="term" value="C:membrane"/>
    <property type="evidence" value="ECO:0007669"/>
    <property type="project" value="TreeGrafter"/>
</dbReference>
<dbReference type="RefSeq" id="WP_072504926.1">
    <property type="nucleotide sequence ID" value="NZ_CP016364.1"/>
</dbReference>
<dbReference type="SUPFAM" id="SSF51735">
    <property type="entry name" value="NAD(P)-binding Rossmann-fold domains"/>
    <property type="match status" value="1"/>
</dbReference>
<protein>
    <submittedName>
        <fullName evidence="4">Short chain dehydrogenase / reductase</fullName>
    </submittedName>
</protein>
<dbReference type="InterPro" id="IPR036291">
    <property type="entry name" value="NAD(P)-bd_dom_sf"/>
</dbReference>
<dbReference type="GO" id="GO:0016491">
    <property type="term" value="F:oxidoreductase activity"/>
    <property type="evidence" value="ECO:0007669"/>
    <property type="project" value="UniProtKB-KW"/>
</dbReference>
<gene>
    <name evidence="4" type="ORF">PhaeoP97_02007</name>
</gene>
<accession>A0A1L3I5M5</accession>
<dbReference type="PROSITE" id="PS00061">
    <property type="entry name" value="ADH_SHORT"/>
    <property type="match status" value="1"/>
</dbReference>
<keyword evidence="5" id="KW-1185">Reference proteome</keyword>
<evidence type="ECO:0000256" key="1">
    <source>
        <dbReference type="ARBA" id="ARBA00006484"/>
    </source>
</evidence>